<keyword evidence="2" id="KW-1185">Reference proteome</keyword>
<proteinExistence type="predicted"/>
<evidence type="ECO:0000313" key="2">
    <source>
        <dbReference type="Proteomes" id="UP000766486"/>
    </source>
</evidence>
<dbReference type="Proteomes" id="UP000766486">
    <property type="component" value="Unassembled WGS sequence"/>
</dbReference>
<dbReference type="EMBL" id="CABFNS010000936">
    <property type="protein sequence ID" value="VUC37113.1"/>
    <property type="molecule type" value="Genomic_DNA"/>
</dbReference>
<organism evidence="1 2">
    <name type="scientific">Bionectria ochroleuca</name>
    <name type="common">Gliocladium roseum</name>
    <dbReference type="NCBI Taxonomy" id="29856"/>
    <lineage>
        <taxon>Eukaryota</taxon>
        <taxon>Fungi</taxon>
        <taxon>Dikarya</taxon>
        <taxon>Ascomycota</taxon>
        <taxon>Pezizomycotina</taxon>
        <taxon>Sordariomycetes</taxon>
        <taxon>Hypocreomycetidae</taxon>
        <taxon>Hypocreales</taxon>
        <taxon>Bionectriaceae</taxon>
        <taxon>Clonostachys</taxon>
    </lineage>
</organism>
<protein>
    <submittedName>
        <fullName evidence="1">Uncharacterized protein</fullName>
    </submittedName>
</protein>
<accession>A0ABY6V091</accession>
<comment type="caution">
    <text evidence="1">The sequence shown here is derived from an EMBL/GenBank/DDBJ whole genome shotgun (WGS) entry which is preliminary data.</text>
</comment>
<name>A0ABY6V091_BIOOC</name>
<reference evidence="1 2" key="1">
    <citation type="submission" date="2019-06" db="EMBL/GenBank/DDBJ databases">
        <authorList>
            <person name="Broberg M."/>
        </authorList>
    </citation>
    <scope>NUCLEOTIDE SEQUENCE [LARGE SCALE GENOMIC DNA]</scope>
</reference>
<gene>
    <name evidence="1" type="ORF">CLO192961_LOCUS462881</name>
</gene>
<sequence length="92" mass="10115">MRAFCRSQGISMGGAFRPLHLSNGTAINGLAAIPLLRRYLSVAAQKPMVPVAGPWSRWVRKCSDVVSGIFWSVYMYYVAVDRVIVARIQSAA</sequence>
<evidence type="ECO:0000313" key="1">
    <source>
        <dbReference type="EMBL" id="VUC37113.1"/>
    </source>
</evidence>